<protein>
    <submittedName>
        <fullName evidence="2">Uncharacterized protein</fullName>
    </submittedName>
</protein>
<comment type="caution">
    <text evidence="2">The sequence shown here is derived from an EMBL/GenBank/DDBJ whole genome shotgun (WGS) entry which is preliminary data.</text>
</comment>
<accession>A0AAN7KPP3</accession>
<keyword evidence="3" id="KW-1185">Reference proteome</keyword>
<proteinExistence type="predicted"/>
<feature type="region of interest" description="Disordered" evidence="1">
    <location>
        <begin position="103"/>
        <end position="136"/>
    </location>
</feature>
<feature type="region of interest" description="Disordered" evidence="1">
    <location>
        <begin position="66"/>
        <end position="86"/>
    </location>
</feature>
<evidence type="ECO:0000256" key="1">
    <source>
        <dbReference type="SAM" id="MobiDB-lite"/>
    </source>
</evidence>
<name>A0AAN7KPP3_TRANT</name>
<feature type="compositionally biased region" description="Low complexity" evidence="1">
    <location>
        <begin position="124"/>
        <end position="136"/>
    </location>
</feature>
<reference evidence="2 3" key="1">
    <citation type="journal article" date="2023" name="Hortic Res">
        <title>Pangenome of water caltrop reveals structural variations and asymmetric subgenome divergence after allopolyploidization.</title>
        <authorList>
            <person name="Zhang X."/>
            <person name="Chen Y."/>
            <person name="Wang L."/>
            <person name="Yuan Y."/>
            <person name="Fang M."/>
            <person name="Shi L."/>
            <person name="Lu R."/>
            <person name="Comes H.P."/>
            <person name="Ma Y."/>
            <person name="Chen Y."/>
            <person name="Huang G."/>
            <person name="Zhou Y."/>
            <person name="Zheng Z."/>
            <person name="Qiu Y."/>
        </authorList>
    </citation>
    <scope>NUCLEOTIDE SEQUENCE [LARGE SCALE GENOMIC DNA]</scope>
    <source>
        <strain evidence="2">F231</strain>
    </source>
</reference>
<organism evidence="2 3">
    <name type="scientific">Trapa natans</name>
    <name type="common">Water chestnut</name>
    <dbReference type="NCBI Taxonomy" id="22666"/>
    <lineage>
        <taxon>Eukaryota</taxon>
        <taxon>Viridiplantae</taxon>
        <taxon>Streptophyta</taxon>
        <taxon>Embryophyta</taxon>
        <taxon>Tracheophyta</taxon>
        <taxon>Spermatophyta</taxon>
        <taxon>Magnoliopsida</taxon>
        <taxon>eudicotyledons</taxon>
        <taxon>Gunneridae</taxon>
        <taxon>Pentapetalae</taxon>
        <taxon>rosids</taxon>
        <taxon>malvids</taxon>
        <taxon>Myrtales</taxon>
        <taxon>Lythraceae</taxon>
        <taxon>Trapa</taxon>
    </lineage>
</organism>
<feature type="compositionally biased region" description="Polar residues" evidence="1">
    <location>
        <begin position="106"/>
        <end position="115"/>
    </location>
</feature>
<evidence type="ECO:0000313" key="2">
    <source>
        <dbReference type="EMBL" id="KAK4767380.1"/>
    </source>
</evidence>
<dbReference type="AlphaFoldDB" id="A0AAN7KPP3"/>
<dbReference type="Proteomes" id="UP001346149">
    <property type="component" value="Unassembled WGS sequence"/>
</dbReference>
<dbReference type="PANTHER" id="PTHR33167">
    <property type="entry name" value="TRANSCRIPTION FACTOR, PUTATIVE (DUF863)-RELATED"/>
    <property type="match status" value="1"/>
</dbReference>
<evidence type="ECO:0000313" key="3">
    <source>
        <dbReference type="Proteomes" id="UP001346149"/>
    </source>
</evidence>
<sequence length="180" mass="19806">MEKLMRPCDKESMRMAMIKHEETFKEQVHELHRLYQIQKLLMKKTGGALPNGGATLNLAGQIDSTDFKPREGVDPQRLSGYSSDGSKGISSALDTIEESQIELTLGPSSYTTSTSRSDKGETRLTSSSLSSSTGSSDNIITSNIMGSFTGRALVKEEQFLKSERLNHPPWSFQVLSLNST</sequence>
<dbReference type="EMBL" id="JAXQNO010000022">
    <property type="protein sequence ID" value="KAK4767380.1"/>
    <property type="molecule type" value="Genomic_DNA"/>
</dbReference>
<gene>
    <name evidence="2" type="ORF">SAY86_015130</name>
</gene>
<dbReference type="PANTHER" id="PTHR33167:SF26">
    <property type="entry name" value="EXPRESSED PROTEIN"/>
    <property type="match status" value="1"/>
</dbReference>